<dbReference type="Proteomes" id="UP001183643">
    <property type="component" value="Unassembled WGS sequence"/>
</dbReference>
<proteinExistence type="inferred from homology"/>
<dbReference type="PANTHER" id="PTHR11941">
    <property type="entry name" value="ENOYL-COA HYDRATASE-RELATED"/>
    <property type="match status" value="1"/>
</dbReference>
<dbReference type="InterPro" id="IPR029045">
    <property type="entry name" value="ClpP/crotonase-like_dom_sf"/>
</dbReference>
<reference evidence="3" key="1">
    <citation type="submission" date="2023-07" db="EMBL/GenBank/DDBJ databases">
        <title>Sequencing the genomes of 1000 actinobacteria strains.</title>
        <authorList>
            <person name="Klenk H.-P."/>
        </authorList>
    </citation>
    <scope>NUCLEOTIDE SEQUENCE</scope>
    <source>
        <strain evidence="3">DSM 44707</strain>
    </source>
</reference>
<evidence type="ECO:0000256" key="2">
    <source>
        <dbReference type="RuleBase" id="RU003707"/>
    </source>
</evidence>
<gene>
    <name evidence="3" type="ORF">J2S41_004020</name>
</gene>
<evidence type="ECO:0000313" key="4">
    <source>
        <dbReference type="Proteomes" id="UP001183643"/>
    </source>
</evidence>
<dbReference type="Gene3D" id="3.90.226.10">
    <property type="entry name" value="2-enoyl-CoA Hydratase, Chain A, domain 1"/>
    <property type="match status" value="1"/>
</dbReference>
<dbReference type="PROSITE" id="PS00166">
    <property type="entry name" value="ENOYL_COA_HYDRATASE"/>
    <property type="match status" value="1"/>
</dbReference>
<keyword evidence="4" id="KW-1185">Reference proteome</keyword>
<dbReference type="AlphaFoldDB" id="A0AAE4CAP5"/>
<organism evidence="3 4">
    <name type="scientific">Catenuloplanes atrovinosus</name>
    <dbReference type="NCBI Taxonomy" id="137266"/>
    <lineage>
        <taxon>Bacteria</taxon>
        <taxon>Bacillati</taxon>
        <taxon>Actinomycetota</taxon>
        <taxon>Actinomycetes</taxon>
        <taxon>Micromonosporales</taxon>
        <taxon>Micromonosporaceae</taxon>
        <taxon>Catenuloplanes</taxon>
    </lineage>
</organism>
<evidence type="ECO:0000256" key="1">
    <source>
        <dbReference type="ARBA" id="ARBA00005254"/>
    </source>
</evidence>
<dbReference type="GO" id="GO:0006635">
    <property type="term" value="P:fatty acid beta-oxidation"/>
    <property type="evidence" value="ECO:0007669"/>
    <property type="project" value="TreeGrafter"/>
</dbReference>
<dbReference type="SUPFAM" id="SSF52096">
    <property type="entry name" value="ClpP/crotonase"/>
    <property type="match status" value="1"/>
</dbReference>
<dbReference type="CDD" id="cd06558">
    <property type="entry name" value="crotonase-like"/>
    <property type="match status" value="1"/>
</dbReference>
<sequence length="280" mass="29732">MYDYKALQVTVADGVAQVTIDHPPVNLLDTTLIGDLGHFIGTVRDDSSVRVIVFQSANPDFFLAHVDFEFMEHPERFAALAGLVPGDGTLNPMQSLHLALRSLPQLTIAKLRGRLRGGGNEFAMATDLRFAAAGQTWLSQVESRIGIIPGGGGTQLLPRLTGRARALEVILTGDLYDARTAELYGWINRAVPPEELDATVDAVARTIAARRPEQITAAKQAVDGALLPDDLAAALGREGAALAAVYPAPEEIVAKVARAVQAGAQSPDGELDLENAIARA</sequence>
<protein>
    <submittedName>
        <fullName evidence="3">Enoyl-CoA hydratase/carnithine racemase</fullName>
    </submittedName>
</protein>
<dbReference type="Pfam" id="PF00378">
    <property type="entry name" value="ECH_1"/>
    <property type="match status" value="1"/>
</dbReference>
<dbReference type="GO" id="GO:0003824">
    <property type="term" value="F:catalytic activity"/>
    <property type="evidence" value="ECO:0007669"/>
    <property type="project" value="InterPro"/>
</dbReference>
<dbReference type="PANTHER" id="PTHR11941:SF54">
    <property type="entry name" value="ENOYL-COA HYDRATASE, MITOCHONDRIAL"/>
    <property type="match status" value="1"/>
</dbReference>
<dbReference type="EMBL" id="JAVDYB010000001">
    <property type="protein sequence ID" value="MDR7277242.1"/>
    <property type="molecule type" value="Genomic_DNA"/>
</dbReference>
<dbReference type="InterPro" id="IPR018376">
    <property type="entry name" value="Enoyl-CoA_hyd/isom_CS"/>
</dbReference>
<accession>A0AAE4CAP5</accession>
<name>A0AAE4CAP5_9ACTN</name>
<dbReference type="InterPro" id="IPR001753">
    <property type="entry name" value="Enoyl-CoA_hydra/iso"/>
</dbReference>
<evidence type="ECO:0000313" key="3">
    <source>
        <dbReference type="EMBL" id="MDR7277242.1"/>
    </source>
</evidence>
<comment type="similarity">
    <text evidence="1 2">Belongs to the enoyl-CoA hydratase/isomerase family.</text>
</comment>
<comment type="caution">
    <text evidence="3">The sequence shown here is derived from an EMBL/GenBank/DDBJ whole genome shotgun (WGS) entry which is preliminary data.</text>
</comment>
<dbReference type="RefSeq" id="WP_310369437.1">
    <property type="nucleotide sequence ID" value="NZ_JAVDYB010000001.1"/>
</dbReference>